<sequence length="88" mass="10007">MRKAIFIAIFTCLPAFVFASTPIAEDEFEEHVNLKRYKYGMKLDIKRVISVSETPSACHPGPKWMVYEDSTGERHTLEYMVMGDGCNG</sequence>
<evidence type="ECO:0008006" key="4">
    <source>
        <dbReference type="Google" id="ProtNLM"/>
    </source>
</evidence>
<reference evidence="2 3" key="1">
    <citation type="submission" date="2020-08" db="EMBL/GenBank/DDBJ databases">
        <title>Genomic Encyclopedia of Type Strains, Phase III (KMG-III): the genomes of soil and plant-associated and newly described type strains.</title>
        <authorList>
            <person name="Whitman W."/>
        </authorList>
    </citation>
    <scope>NUCLEOTIDE SEQUENCE [LARGE SCALE GENOMIC DNA]</scope>
    <source>
        <strain evidence="2 3">CECT 4462</strain>
    </source>
</reference>
<dbReference type="AlphaFoldDB" id="A0A839T3J8"/>
<feature type="signal peptide" evidence="1">
    <location>
        <begin position="1"/>
        <end position="19"/>
    </location>
</feature>
<accession>A0A839T3J8</accession>
<organism evidence="2 3">
    <name type="scientific">Azomonas macrocytogenes</name>
    <name type="common">Azotobacter macrocytogenes</name>
    <dbReference type="NCBI Taxonomy" id="69962"/>
    <lineage>
        <taxon>Bacteria</taxon>
        <taxon>Pseudomonadati</taxon>
        <taxon>Pseudomonadota</taxon>
        <taxon>Gammaproteobacteria</taxon>
        <taxon>Pseudomonadales</taxon>
        <taxon>Pseudomonadaceae</taxon>
        <taxon>Azomonas</taxon>
    </lineage>
</organism>
<name>A0A839T3J8_AZOMA</name>
<dbReference type="EMBL" id="JACHXI010000012">
    <property type="protein sequence ID" value="MBB3104107.1"/>
    <property type="molecule type" value="Genomic_DNA"/>
</dbReference>
<dbReference type="RefSeq" id="WP_183167001.1">
    <property type="nucleotide sequence ID" value="NZ_JACHXI010000012.1"/>
</dbReference>
<dbReference type="Pfam" id="PF10976">
    <property type="entry name" value="DUF2790"/>
    <property type="match status" value="1"/>
</dbReference>
<comment type="caution">
    <text evidence="2">The sequence shown here is derived from an EMBL/GenBank/DDBJ whole genome shotgun (WGS) entry which is preliminary data.</text>
</comment>
<evidence type="ECO:0000256" key="1">
    <source>
        <dbReference type="SAM" id="SignalP"/>
    </source>
</evidence>
<proteinExistence type="predicted"/>
<keyword evidence="1" id="KW-0732">Signal</keyword>
<feature type="chain" id="PRO_5032674229" description="DUF2790 domain-containing protein" evidence="1">
    <location>
        <begin position="20"/>
        <end position="88"/>
    </location>
</feature>
<dbReference type="InterPro" id="IPR021245">
    <property type="entry name" value="DUF2790"/>
</dbReference>
<evidence type="ECO:0000313" key="2">
    <source>
        <dbReference type="EMBL" id="MBB3104107.1"/>
    </source>
</evidence>
<protein>
    <recommendedName>
        <fullName evidence="4">DUF2790 domain-containing protein</fullName>
    </recommendedName>
</protein>
<keyword evidence="3" id="KW-1185">Reference proteome</keyword>
<gene>
    <name evidence="2" type="ORF">FHR87_002519</name>
</gene>
<evidence type="ECO:0000313" key="3">
    <source>
        <dbReference type="Proteomes" id="UP000549250"/>
    </source>
</evidence>
<dbReference type="Proteomes" id="UP000549250">
    <property type="component" value="Unassembled WGS sequence"/>
</dbReference>
<dbReference type="Gene3D" id="2.30.140.50">
    <property type="entry name" value="Protein of unknown function DUF2790"/>
    <property type="match status" value="1"/>
</dbReference>